<dbReference type="EMBL" id="OZ034819">
    <property type="protein sequence ID" value="CAL1396946.1"/>
    <property type="molecule type" value="Genomic_DNA"/>
</dbReference>
<name>A0AAV2FF68_9ROSI</name>
<dbReference type="AlphaFoldDB" id="A0AAV2FF68"/>
<gene>
    <name evidence="1" type="ORF">LTRI10_LOCUS37280</name>
</gene>
<sequence length="67" mass="7414">MKNQALQQRQQPQSSKSYVVAAAVARESTAAETPFLLLNPLPTFLQHKRGVRLSIAEQNAPKARTLL</sequence>
<keyword evidence="2" id="KW-1185">Reference proteome</keyword>
<dbReference type="Proteomes" id="UP001497516">
    <property type="component" value="Chromosome 6"/>
</dbReference>
<reference evidence="1 2" key="1">
    <citation type="submission" date="2024-04" db="EMBL/GenBank/DDBJ databases">
        <authorList>
            <person name="Fracassetti M."/>
        </authorList>
    </citation>
    <scope>NUCLEOTIDE SEQUENCE [LARGE SCALE GENOMIC DNA]</scope>
</reference>
<accession>A0AAV2FF68</accession>
<proteinExistence type="predicted"/>
<evidence type="ECO:0000313" key="2">
    <source>
        <dbReference type="Proteomes" id="UP001497516"/>
    </source>
</evidence>
<protein>
    <submittedName>
        <fullName evidence="1">Uncharacterized protein</fullName>
    </submittedName>
</protein>
<organism evidence="1 2">
    <name type="scientific">Linum trigynum</name>
    <dbReference type="NCBI Taxonomy" id="586398"/>
    <lineage>
        <taxon>Eukaryota</taxon>
        <taxon>Viridiplantae</taxon>
        <taxon>Streptophyta</taxon>
        <taxon>Embryophyta</taxon>
        <taxon>Tracheophyta</taxon>
        <taxon>Spermatophyta</taxon>
        <taxon>Magnoliopsida</taxon>
        <taxon>eudicotyledons</taxon>
        <taxon>Gunneridae</taxon>
        <taxon>Pentapetalae</taxon>
        <taxon>rosids</taxon>
        <taxon>fabids</taxon>
        <taxon>Malpighiales</taxon>
        <taxon>Linaceae</taxon>
        <taxon>Linum</taxon>
    </lineage>
</organism>
<evidence type="ECO:0000313" key="1">
    <source>
        <dbReference type="EMBL" id="CAL1396946.1"/>
    </source>
</evidence>